<evidence type="ECO:0000313" key="1">
    <source>
        <dbReference type="EMBL" id="OMJ75852.1"/>
    </source>
</evidence>
<protein>
    <submittedName>
        <fullName evidence="1">Uncharacterized protein</fullName>
    </submittedName>
</protein>
<dbReference type="EMBL" id="MPUH01000665">
    <property type="protein sequence ID" value="OMJ75852.1"/>
    <property type="molecule type" value="Genomic_DNA"/>
</dbReference>
<dbReference type="Proteomes" id="UP000187209">
    <property type="component" value="Unassembled WGS sequence"/>
</dbReference>
<name>A0A1R2BGG0_9CILI</name>
<comment type="caution">
    <text evidence="1">The sequence shown here is derived from an EMBL/GenBank/DDBJ whole genome shotgun (WGS) entry which is preliminary data.</text>
</comment>
<sequence>MFTPKEKLSSRIHCTPKIIQLSLADVTNILPTPHINSFYTPKKPIHMQTSKSLSKMPESTKSILTYHQFKLKPSFNDLKKYIIKQRPLRKKIQIDPVNIHMTKMRISEKLSQMLPNKHTNTGTSHRITEDLTQVQGSSRKKISLISLDFKKSRNNSKIL</sequence>
<evidence type="ECO:0000313" key="2">
    <source>
        <dbReference type="Proteomes" id="UP000187209"/>
    </source>
</evidence>
<gene>
    <name evidence="1" type="ORF">SteCoe_24914</name>
</gene>
<accession>A0A1R2BGG0</accession>
<proteinExistence type="predicted"/>
<reference evidence="1 2" key="1">
    <citation type="submission" date="2016-11" db="EMBL/GenBank/DDBJ databases">
        <title>The macronuclear genome of Stentor coeruleus: a giant cell with tiny introns.</title>
        <authorList>
            <person name="Slabodnick M."/>
            <person name="Ruby J.G."/>
            <person name="Reiff S.B."/>
            <person name="Swart E.C."/>
            <person name="Gosai S."/>
            <person name="Prabakaran S."/>
            <person name="Witkowska E."/>
            <person name="Larue G.E."/>
            <person name="Fisher S."/>
            <person name="Freeman R.M."/>
            <person name="Gunawardena J."/>
            <person name="Chu W."/>
            <person name="Stover N.A."/>
            <person name="Gregory B.D."/>
            <person name="Nowacki M."/>
            <person name="Derisi J."/>
            <person name="Roy S.W."/>
            <person name="Marshall W.F."/>
            <person name="Sood P."/>
        </authorList>
    </citation>
    <scope>NUCLEOTIDE SEQUENCE [LARGE SCALE GENOMIC DNA]</scope>
    <source>
        <strain evidence="1">WM001</strain>
    </source>
</reference>
<dbReference type="AlphaFoldDB" id="A0A1R2BGG0"/>
<organism evidence="1 2">
    <name type="scientific">Stentor coeruleus</name>
    <dbReference type="NCBI Taxonomy" id="5963"/>
    <lineage>
        <taxon>Eukaryota</taxon>
        <taxon>Sar</taxon>
        <taxon>Alveolata</taxon>
        <taxon>Ciliophora</taxon>
        <taxon>Postciliodesmatophora</taxon>
        <taxon>Heterotrichea</taxon>
        <taxon>Heterotrichida</taxon>
        <taxon>Stentoridae</taxon>
        <taxon>Stentor</taxon>
    </lineage>
</organism>
<keyword evidence="2" id="KW-1185">Reference proteome</keyword>